<proteinExistence type="predicted"/>
<sequence>MPGVSLLFAAGSRPTVADLQRLADTTGHFSISLDPSAGNTEGQGWLELLITGLTFDLKGLLPSEGARIPKFEHAYGVPPSVDRNAAEAVELVPGPHLAGGATMFPVVRSLALLAARLSGLDGVSGVVWHAAGACSAPDIFQRGVVAWVEGGPFPGLGLTSLETDANGGLRSRGLALLTGQELALSADMCADRARAAKIALRLINWVVEHGRIDAQLAFSGPGGEALVLEAVENSTIVRVVQGSR</sequence>
<organism evidence="1 2">
    <name type="scientific">Aurantiacibacter aquimixticola</name>
    <dbReference type="NCBI Taxonomy" id="1958945"/>
    <lineage>
        <taxon>Bacteria</taxon>
        <taxon>Pseudomonadati</taxon>
        <taxon>Pseudomonadota</taxon>
        <taxon>Alphaproteobacteria</taxon>
        <taxon>Sphingomonadales</taxon>
        <taxon>Erythrobacteraceae</taxon>
        <taxon>Aurantiacibacter</taxon>
    </lineage>
</organism>
<gene>
    <name evidence="1" type="ORF">D6201_02550</name>
</gene>
<name>A0A419RRJ0_9SPHN</name>
<dbReference type="AlphaFoldDB" id="A0A419RRJ0"/>
<dbReference type="RefSeq" id="WP_120047273.1">
    <property type="nucleotide sequence ID" value="NZ_RAHX01000001.1"/>
</dbReference>
<dbReference type="OrthoDB" id="7427292at2"/>
<reference evidence="1 2" key="1">
    <citation type="journal article" date="2017" name="Int. J. Syst. Evol. Microbiol.">
        <title>Erythrobacter aquimixticola sp. nov., isolated from the junction between the ocean and a freshwater spring.</title>
        <authorList>
            <person name="Park S."/>
            <person name="Jung Y.T."/>
            <person name="Choi S.J."/>
            <person name="Yoon J.H."/>
        </authorList>
    </citation>
    <scope>NUCLEOTIDE SEQUENCE [LARGE SCALE GENOMIC DNA]</scope>
    <source>
        <strain evidence="1 2">JSSK-14</strain>
    </source>
</reference>
<dbReference type="EMBL" id="RAHX01000001">
    <property type="protein sequence ID" value="RJY08386.1"/>
    <property type="molecule type" value="Genomic_DNA"/>
</dbReference>
<protein>
    <submittedName>
        <fullName evidence="1">Uncharacterized protein</fullName>
    </submittedName>
</protein>
<evidence type="ECO:0000313" key="2">
    <source>
        <dbReference type="Proteomes" id="UP000285232"/>
    </source>
</evidence>
<evidence type="ECO:0000313" key="1">
    <source>
        <dbReference type="EMBL" id="RJY08386.1"/>
    </source>
</evidence>
<accession>A0A419RRJ0</accession>
<keyword evidence="2" id="KW-1185">Reference proteome</keyword>
<dbReference type="Proteomes" id="UP000285232">
    <property type="component" value="Unassembled WGS sequence"/>
</dbReference>
<comment type="caution">
    <text evidence="1">The sequence shown here is derived from an EMBL/GenBank/DDBJ whole genome shotgun (WGS) entry which is preliminary data.</text>
</comment>